<evidence type="ECO:0000313" key="2">
    <source>
        <dbReference type="EMBL" id="KAF0311075.1"/>
    </source>
</evidence>
<gene>
    <name evidence="2" type="primary">TkR99D_2</name>
    <name evidence="2" type="ORF">FJT64_018075</name>
</gene>
<evidence type="ECO:0000313" key="3">
    <source>
        <dbReference type="Proteomes" id="UP000440578"/>
    </source>
</evidence>
<dbReference type="EMBL" id="VIIS01000267">
    <property type="protein sequence ID" value="KAF0311075.1"/>
    <property type="molecule type" value="Genomic_DNA"/>
</dbReference>
<dbReference type="Gene3D" id="1.20.1070.10">
    <property type="entry name" value="Rhodopsin 7-helix transmembrane proteins"/>
    <property type="match status" value="1"/>
</dbReference>
<keyword evidence="1" id="KW-1133">Transmembrane helix</keyword>
<protein>
    <submittedName>
        <fullName evidence="2">Tachykinin-like peptides receptor 99D</fullName>
    </submittedName>
</protein>
<keyword evidence="2" id="KW-0675">Receptor</keyword>
<keyword evidence="1" id="KW-0812">Transmembrane</keyword>
<organism evidence="2 3">
    <name type="scientific">Amphibalanus amphitrite</name>
    <name type="common">Striped barnacle</name>
    <name type="synonym">Balanus amphitrite</name>
    <dbReference type="NCBI Taxonomy" id="1232801"/>
    <lineage>
        <taxon>Eukaryota</taxon>
        <taxon>Metazoa</taxon>
        <taxon>Ecdysozoa</taxon>
        <taxon>Arthropoda</taxon>
        <taxon>Crustacea</taxon>
        <taxon>Multicrustacea</taxon>
        <taxon>Cirripedia</taxon>
        <taxon>Thoracica</taxon>
        <taxon>Thoracicalcarea</taxon>
        <taxon>Balanomorpha</taxon>
        <taxon>Balanoidea</taxon>
        <taxon>Balanidae</taxon>
        <taxon>Amphibalaninae</taxon>
        <taxon>Amphibalanus</taxon>
    </lineage>
</organism>
<comment type="caution">
    <text evidence="2">The sequence shown here is derived from an EMBL/GenBank/DDBJ whole genome shotgun (WGS) entry which is preliminary data.</text>
</comment>
<keyword evidence="1" id="KW-0472">Membrane</keyword>
<accession>A0A6A4WW25</accession>
<evidence type="ECO:0000256" key="1">
    <source>
        <dbReference type="SAM" id="Phobius"/>
    </source>
</evidence>
<proteinExistence type="predicted"/>
<dbReference type="Proteomes" id="UP000440578">
    <property type="component" value="Unassembled WGS sequence"/>
</dbReference>
<dbReference type="OrthoDB" id="5981855at2759"/>
<reference evidence="2 3" key="1">
    <citation type="submission" date="2019-07" db="EMBL/GenBank/DDBJ databases">
        <title>Draft genome assembly of a fouling barnacle, Amphibalanus amphitrite (Darwin, 1854): The first reference genome for Thecostraca.</title>
        <authorList>
            <person name="Kim W."/>
        </authorList>
    </citation>
    <scope>NUCLEOTIDE SEQUENCE [LARGE SCALE GENOMIC DNA]</scope>
    <source>
        <strain evidence="2">SNU_AA5</strain>
        <tissue evidence="2">Soma without cirri and trophi</tissue>
    </source>
</reference>
<name>A0A6A4WW25_AMPAM</name>
<dbReference type="AlphaFoldDB" id="A0A6A4WW25"/>
<sequence>MSIDLSLSFKIVLKRCCKSYRYNGAIFVLTYFLPLTATTYCYTRMSVELWGSQSIGEATPVQIESVNSKRRIAVLSGGSLPRLRYLHQLGSQGFWLA</sequence>
<keyword evidence="3" id="KW-1185">Reference proteome</keyword>
<feature type="transmembrane region" description="Helical" evidence="1">
    <location>
        <begin position="20"/>
        <end position="42"/>
    </location>
</feature>